<reference evidence="1" key="1">
    <citation type="submission" date="2023-06" db="EMBL/GenBank/DDBJ databases">
        <title>Genome-scale phylogeny and comparative genomics of the fungal order Sordariales.</title>
        <authorList>
            <consortium name="Lawrence Berkeley National Laboratory"/>
            <person name="Hensen N."/>
            <person name="Bonometti L."/>
            <person name="Westerberg I."/>
            <person name="Brannstrom I.O."/>
            <person name="Guillou S."/>
            <person name="Cros-Aarteil S."/>
            <person name="Calhoun S."/>
            <person name="Haridas S."/>
            <person name="Kuo A."/>
            <person name="Mondo S."/>
            <person name="Pangilinan J."/>
            <person name="Riley R."/>
            <person name="Labutti K."/>
            <person name="Andreopoulos B."/>
            <person name="Lipzen A."/>
            <person name="Chen C."/>
            <person name="Yanf M."/>
            <person name="Daum C."/>
            <person name="Ng V."/>
            <person name="Clum A."/>
            <person name="Steindorff A."/>
            <person name="Ohm R."/>
            <person name="Martin F."/>
            <person name="Silar P."/>
            <person name="Natvig D."/>
            <person name="Lalanne C."/>
            <person name="Gautier V."/>
            <person name="Ament-Velasquez S.L."/>
            <person name="Kruys A."/>
            <person name="Hutchinson M.I."/>
            <person name="Powell A.J."/>
            <person name="Barry K."/>
            <person name="Miller A.N."/>
            <person name="Grigoriev I.V."/>
            <person name="Debuchy R."/>
            <person name="Gladieux P."/>
            <person name="Thoren M.H."/>
            <person name="Johannesson H."/>
        </authorList>
    </citation>
    <scope>NUCLEOTIDE SEQUENCE</scope>
    <source>
        <strain evidence="1">8032-3</strain>
    </source>
</reference>
<comment type="caution">
    <text evidence="1">The sequence shown here is derived from an EMBL/GenBank/DDBJ whole genome shotgun (WGS) entry which is preliminary data.</text>
</comment>
<dbReference type="GeneID" id="85312899"/>
<gene>
    <name evidence="1" type="ORF">QBC33DRAFT_556280</name>
</gene>
<dbReference type="Pfam" id="PF20174">
    <property type="entry name" value="DUF6540"/>
    <property type="match status" value="1"/>
</dbReference>
<evidence type="ECO:0000313" key="2">
    <source>
        <dbReference type="Proteomes" id="UP001244011"/>
    </source>
</evidence>
<dbReference type="AlphaFoldDB" id="A0AAJ0FJF7"/>
<name>A0AAJ0FJF7_9PEZI</name>
<organism evidence="1 2">
    <name type="scientific">Phialemonium atrogriseum</name>
    <dbReference type="NCBI Taxonomy" id="1093897"/>
    <lineage>
        <taxon>Eukaryota</taxon>
        <taxon>Fungi</taxon>
        <taxon>Dikarya</taxon>
        <taxon>Ascomycota</taxon>
        <taxon>Pezizomycotina</taxon>
        <taxon>Sordariomycetes</taxon>
        <taxon>Sordariomycetidae</taxon>
        <taxon>Cephalothecales</taxon>
        <taxon>Cephalothecaceae</taxon>
        <taxon>Phialemonium</taxon>
    </lineage>
</organism>
<dbReference type="Proteomes" id="UP001244011">
    <property type="component" value="Unassembled WGS sequence"/>
</dbReference>
<accession>A0AAJ0FJF7</accession>
<proteinExistence type="predicted"/>
<keyword evidence="2" id="KW-1185">Reference proteome</keyword>
<dbReference type="InterPro" id="IPR046670">
    <property type="entry name" value="DUF6540"/>
</dbReference>
<evidence type="ECO:0000313" key="1">
    <source>
        <dbReference type="EMBL" id="KAK1769857.1"/>
    </source>
</evidence>
<dbReference type="RefSeq" id="XP_060286070.1">
    <property type="nucleotide sequence ID" value="XM_060429712.1"/>
</dbReference>
<protein>
    <submittedName>
        <fullName evidence="1">Uncharacterized protein</fullName>
    </submittedName>
</protein>
<dbReference type="EMBL" id="MU839001">
    <property type="protein sequence ID" value="KAK1769857.1"/>
    <property type="molecule type" value="Genomic_DNA"/>
</dbReference>
<sequence length="139" mass="15682">MAYNVFLVASLGAPRNHHALFVETDPVSRGGILLNVTGNIQNGMQFEERSTNKPEESAGFVDQSPLGWVAAGDLDRMRSICERNPPPKKQFNGPKRLYPKERLRRCQEWTNETIDALTNNRVLQSFAMATTETPAEEEY</sequence>